<dbReference type="SUPFAM" id="SSF52540">
    <property type="entry name" value="P-loop containing nucleoside triphosphate hydrolases"/>
    <property type="match status" value="1"/>
</dbReference>
<dbReference type="InterPro" id="IPR047854">
    <property type="entry name" value="RFC_lid"/>
</dbReference>
<dbReference type="PANTHER" id="PTHR23389">
    <property type="entry name" value="CHROMOSOME TRANSMISSION FIDELITY FACTOR 18"/>
    <property type="match status" value="1"/>
</dbReference>
<dbReference type="SMART" id="SM00382">
    <property type="entry name" value="AAA"/>
    <property type="match status" value="1"/>
</dbReference>
<dbReference type="GO" id="GO:0006260">
    <property type="term" value="P:DNA replication"/>
    <property type="evidence" value="ECO:0007669"/>
    <property type="project" value="UniProtKB-KW"/>
</dbReference>
<feature type="compositionally biased region" description="Acidic residues" evidence="8">
    <location>
        <begin position="588"/>
        <end position="600"/>
    </location>
</feature>
<dbReference type="AlphaFoldDB" id="A0A0H5QX07"/>
<dbReference type="InterPro" id="IPR012178">
    <property type="entry name" value="RFC1"/>
</dbReference>
<keyword evidence="7" id="KW-0539">Nucleus</keyword>
<evidence type="ECO:0000256" key="3">
    <source>
        <dbReference type="ARBA" id="ARBA00020401"/>
    </source>
</evidence>
<dbReference type="PIRSF" id="PIRSF036578">
    <property type="entry name" value="RFC1"/>
    <property type="match status" value="1"/>
</dbReference>
<dbReference type="Pfam" id="PF00004">
    <property type="entry name" value="AAA"/>
    <property type="match status" value="1"/>
</dbReference>
<comment type="similarity">
    <text evidence="2">Belongs to the activator 1 large subunit family.</text>
</comment>
<name>A0A0H5QX07_9EUKA</name>
<dbReference type="Gene3D" id="1.20.272.10">
    <property type="match status" value="1"/>
</dbReference>
<dbReference type="GO" id="GO:0005634">
    <property type="term" value="C:nucleus"/>
    <property type="evidence" value="ECO:0007669"/>
    <property type="project" value="UniProtKB-SubCell"/>
</dbReference>
<reference evidence="10" key="1">
    <citation type="submission" date="2015-04" db="EMBL/GenBank/DDBJ databases">
        <title>The genome sequence of the plant pathogenic Rhizarian Plasmodiophora brassicae reveals insights in its biotrophic life cycle and the origin of chitin synthesis.</title>
        <authorList>
            <person name="Schwelm A."/>
            <person name="Fogelqvist J."/>
            <person name="Knaust A."/>
            <person name="Julke S."/>
            <person name="Lilja T."/>
            <person name="Dhandapani V."/>
            <person name="Bonilla-Rosso G."/>
            <person name="Karlsson M."/>
            <person name="Shevchenko A."/>
            <person name="Choi S.R."/>
            <person name="Kim H.G."/>
            <person name="Park J.Y."/>
            <person name="Lim Y.P."/>
            <person name="Ludwig-Muller J."/>
            <person name="Dixelius C."/>
        </authorList>
    </citation>
    <scope>NUCLEOTIDE SEQUENCE</scope>
    <source>
        <tissue evidence="10">Potato root galls</tissue>
    </source>
</reference>
<dbReference type="EMBL" id="HACM01006071">
    <property type="protein sequence ID" value="CRZ06513.1"/>
    <property type="molecule type" value="Transcribed_RNA"/>
</dbReference>
<dbReference type="Pfam" id="PF00533">
    <property type="entry name" value="BRCT"/>
    <property type="match status" value="1"/>
</dbReference>
<dbReference type="InterPro" id="IPR003959">
    <property type="entry name" value="ATPase_AAA_core"/>
</dbReference>
<dbReference type="GO" id="GO:0005663">
    <property type="term" value="C:DNA replication factor C complex"/>
    <property type="evidence" value="ECO:0007669"/>
    <property type="project" value="InterPro"/>
</dbReference>
<evidence type="ECO:0000256" key="8">
    <source>
        <dbReference type="SAM" id="MobiDB-lite"/>
    </source>
</evidence>
<dbReference type="InterPro" id="IPR001357">
    <property type="entry name" value="BRCT_dom"/>
</dbReference>
<dbReference type="InterPro" id="IPR027417">
    <property type="entry name" value="P-loop_NTPase"/>
</dbReference>
<evidence type="ECO:0000256" key="6">
    <source>
        <dbReference type="ARBA" id="ARBA00022840"/>
    </source>
</evidence>
<accession>A0A0H5QX07</accession>
<dbReference type="CDD" id="cd18140">
    <property type="entry name" value="HLD_clamp_RFC"/>
    <property type="match status" value="1"/>
</dbReference>
<evidence type="ECO:0000256" key="5">
    <source>
        <dbReference type="ARBA" id="ARBA00022741"/>
    </source>
</evidence>
<evidence type="ECO:0000256" key="2">
    <source>
        <dbReference type="ARBA" id="ARBA00006116"/>
    </source>
</evidence>
<dbReference type="Gene3D" id="1.10.8.60">
    <property type="match status" value="1"/>
</dbReference>
<dbReference type="GO" id="GO:0006281">
    <property type="term" value="P:DNA repair"/>
    <property type="evidence" value="ECO:0007669"/>
    <property type="project" value="InterPro"/>
</dbReference>
<comment type="subcellular location">
    <subcellularLocation>
        <location evidence="1">Nucleus</location>
    </subcellularLocation>
</comment>
<feature type="region of interest" description="Disordered" evidence="8">
    <location>
        <begin position="571"/>
        <end position="637"/>
    </location>
</feature>
<dbReference type="InterPro" id="IPR013725">
    <property type="entry name" value="DNA_replication_fac_RFC1_C"/>
</dbReference>
<evidence type="ECO:0000256" key="7">
    <source>
        <dbReference type="ARBA" id="ARBA00023242"/>
    </source>
</evidence>
<dbReference type="GO" id="GO:0003689">
    <property type="term" value="F:DNA clamp loader activity"/>
    <property type="evidence" value="ECO:0007669"/>
    <property type="project" value="InterPro"/>
</dbReference>
<dbReference type="InterPro" id="IPR036420">
    <property type="entry name" value="BRCT_dom_sf"/>
</dbReference>
<evidence type="ECO:0000259" key="9">
    <source>
        <dbReference type="SMART" id="SM00382"/>
    </source>
</evidence>
<dbReference type="InterPro" id="IPR003593">
    <property type="entry name" value="AAA+_ATPase"/>
</dbReference>
<feature type="compositionally biased region" description="Basic and acidic residues" evidence="8">
    <location>
        <begin position="571"/>
        <end position="586"/>
    </location>
</feature>
<dbReference type="SUPFAM" id="SSF52113">
    <property type="entry name" value="BRCT domain"/>
    <property type="match status" value="1"/>
</dbReference>
<dbReference type="Gene3D" id="3.40.50.10190">
    <property type="entry name" value="BRCT domain"/>
    <property type="match status" value="1"/>
</dbReference>
<dbReference type="GO" id="GO:0005524">
    <property type="term" value="F:ATP binding"/>
    <property type="evidence" value="ECO:0007669"/>
    <property type="project" value="UniProtKB-KW"/>
</dbReference>
<protein>
    <recommendedName>
        <fullName evidence="3">Replication factor C subunit 1</fullName>
    </recommendedName>
</protein>
<dbReference type="PANTHER" id="PTHR23389:SF6">
    <property type="entry name" value="REPLICATION FACTOR C SUBUNIT 1"/>
    <property type="match status" value="1"/>
</dbReference>
<dbReference type="GO" id="GO:0003677">
    <property type="term" value="F:DNA binding"/>
    <property type="evidence" value="ECO:0007669"/>
    <property type="project" value="InterPro"/>
</dbReference>
<dbReference type="InterPro" id="IPR008921">
    <property type="entry name" value="DNA_pol3_clamp-load_cplx_C"/>
</dbReference>
<feature type="domain" description="AAA+ ATPase" evidence="9">
    <location>
        <begin position="122"/>
        <end position="259"/>
    </location>
</feature>
<keyword evidence="5" id="KW-0547">Nucleotide-binding</keyword>
<dbReference type="SUPFAM" id="SSF48019">
    <property type="entry name" value="post-AAA+ oligomerization domain-like"/>
    <property type="match status" value="1"/>
</dbReference>
<evidence type="ECO:0000256" key="1">
    <source>
        <dbReference type="ARBA" id="ARBA00004123"/>
    </source>
</evidence>
<keyword evidence="4" id="KW-0235">DNA replication</keyword>
<dbReference type="EMBL" id="HACM01006072">
    <property type="protein sequence ID" value="CRZ06514.1"/>
    <property type="molecule type" value="Transcribed_RNA"/>
</dbReference>
<proteinExistence type="inferred from homology"/>
<organism evidence="10">
    <name type="scientific">Spongospora subterranea</name>
    <dbReference type="NCBI Taxonomy" id="70186"/>
    <lineage>
        <taxon>Eukaryota</taxon>
        <taxon>Sar</taxon>
        <taxon>Rhizaria</taxon>
        <taxon>Endomyxa</taxon>
        <taxon>Phytomyxea</taxon>
        <taxon>Plasmodiophorida</taxon>
        <taxon>Plasmodiophoridae</taxon>
        <taxon>Spongospora</taxon>
    </lineage>
</organism>
<dbReference type="FunFam" id="3.40.50.300:FF:000395">
    <property type="entry name" value="Replication factor C subunit 1"/>
    <property type="match status" value="1"/>
</dbReference>
<dbReference type="Pfam" id="PF25361">
    <property type="entry name" value="AAA_lid_RFC1"/>
    <property type="match status" value="1"/>
</dbReference>
<sequence length="637" mass="70240">MFRAVTTNVSSRTTHLIAGDEAGPKKVSMAKEKGIPIMNEDELFKLISSSSSITNSSAQSGNSKISKAKQLPVLQAAMSGPDTFLMWVDKYKPTTSSQLCANATLITKLSRFLKDWPNTDAGKHAVLLSGPPGIGKSSAAGICAKEAGYTVIEMNASTTRSKKSLLAHTKELLQSHNISRFFTSSSSVSAKGSMGKKTVLIMDEVDGMSNGDRGGMQELYLLIKTTKIPIICICNDRNSMKVKTLASYCIDLRFRRPMATQIAQRMQSIAKAEGLEIDQPALMKLAEITHGDIRQMLNTMQMWRAGSTSTSFEDIKRSPAKDFDSSAFDVAPQLFHTVSPLQSDWLSKRMEAYFVDPDLIPLMVQGNYLNCIPQLPIEESSQPERYRELFYLERYSKAASSISDGDIIGNQIRSMSSWSLMPVHGVLSSVVPAVHVAGRLQGMIDFPQWLGKNSIRRKNQRLLSEIHSCLVGHISGGTSLDIALDYLPVLRRRLTQPLSVHGQEGINEVIKMMNHYHLSRTDFDTLIELGNGLYEKISLDSKVKAKFTREFSRRSIAPSVSGKRARLPAIDREKFIGDDEGEHSSPDIDIDEGTDSENGNEFDIPAPSKKSAASKKPDVSKRKAPAKSTSLRKKVRA</sequence>
<evidence type="ECO:0000256" key="4">
    <source>
        <dbReference type="ARBA" id="ARBA00022705"/>
    </source>
</evidence>
<dbReference type="GO" id="GO:0016887">
    <property type="term" value="F:ATP hydrolysis activity"/>
    <property type="evidence" value="ECO:0007669"/>
    <property type="project" value="InterPro"/>
</dbReference>
<keyword evidence="6" id="KW-0067">ATP-binding</keyword>
<dbReference type="Pfam" id="PF08519">
    <property type="entry name" value="RFC1"/>
    <property type="match status" value="1"/>
</dbReference>
<dbReference type="Gene3D" id="3.40.50.300">
    <property type="entry name" value="P-loop containing nucleotide triphosphate hydrolases"/>
    <property type="match status" value="1"/>
</dbReference>
<feature type="compositionally biased region" description="Basic residues" evidence="8">
    <location>
        <begin position="622"/>
        <end position="637"/>
    </location>
</feature>
<dbReference type="CDD" id="cd00009">
    <property type="entry name" value="AAA"/>
    <property type="match status" value="1"/>
</dbReference>
<evidence type="ECO:0000313" key="10">
    <source>
        <dbReference type="EMBL" id="CRZ06513.1"/>
    </source>
</evidence>